<keyword evidence="2" id="KW-1185">Reference proteome</keyword>
<reference evidence="1 2" key="1">
    <citation type="submission" date="2024-03" db="EMBL/GenBank/DDBJ databases">
        <authorList>
            <person name="Martinez-Hernandez J."/>
        </authorList>
    </citation>
    <scope>NUCLEOTIDE SEQUENCE [LARGE SCALE GENOMIC DNA]</scope>
</reference>
<organism evidence="1 2">
    <name type="scientific">Lupinus luteus</name>
    <name type="common">European yellow lupine</name>
    <dbReference type="NCBI Taxonomy" id="3873"/>
    <lineage>
        <taxon>Eukaryota</taxon>
        <taxon>Viridiplantae</taxon>
        <taxon>Streptophyta</taxon>
        <taxon>Embryophyta</taxon>
        <taxon>Tracheophyta</taxon>
        <taxon>Spermatophyta</taxon>
        <taxon>Magnoliopsida</taxon>
        <taxon>eudicotyledons</taxon>
        <taxon>Gunneridae</taxon>
        <taxon>Pentapetalae</taxon>
        <taxon>rosids</taxon>
        <taxon>fabids</taxon>
        <taxon>Fabales</taxon>
        <taxon>Fabaceae</taxon>
        <taxon>Papilionoideae</taxon>
        <taxon>50 kb inversion clade</taxon>
        <taxon>genistoids sensu lato</taxon>
        <taxon>core genistoids</taxon>
        <taxon>Genisteae</taxon>
        <taxon>Lupinus</taxon>
    </lineage>
</organism>
<comment type="caution">
    <text evidence="1">The sequence shown here is derived from an EMBL/GenBank/DDBJ whole genome shotgun (WGS) entry which is preliminary data.</text>
</comment>
<evidence type="ECO:0000313" key="1">
    <source>
        <dbReference type="EMBL" id="CAL0310729.1"/>
    </source>
</evidence>
<protein>
    <submittedName>
        <fullName evidence="1">Uncharacterized protein</fullName>
    </submittedName>
</protein>
<evidence type="ECO:0000313" key="2">
    <source>
        <dbReference type="Proteomes" id="UP001497480"/>
    </source>
</evidence>
<proteinExistence type="predicted"/>
<dbReference type="Proteomes" id="UP001497480">
    <property type="component" value="Unassembled WGS sequence"/>
</dbReference>
<dbReference type="AlphaFoldDB" id="A0AAV1WN16"/>
<name>A0AAV1WN16_LUPLU</name>
<accession>A0AAV1WN16</accession>
<sequence length="162" mass="18067">MEEKNPEKVIYAQSGQDSSLPQKIRITLTEVNKQKLSKIHHVGDKSFHLLLALCNEIRLYLGGCTRIMNSGGDEKPTVVVDDESPMIVGDVEGFEIEVLVVLLCFALCNEIRPYLEGCTWIMNSGRDEKPTVVVDDEIPMIIGDVEGLEIEVLVVFLCFGRS</sequence>
<gene>
    <name evidence="1" type="ORF">LLUT_LOCUS11789</name>
</gene>
<dbReference type="EMBL" id="CAXHTB010000008">
    <property type="protein sequence ID" value="CAL0310729.1"/>
    <property type="molecule type" value="Genomic_DNA"/>
</dbReference>